<evidence type="ECO:0000313" key="1">
    <source>
        <dbReference type="EMBL" id="KKN67055.1"/>
    </source>
</evidence>
<name>A0A0F9SDW4_9ZZZZ</name>
<gene>
    <name evidence="1" type="ORF">LCGC14_0466090</name>
</gene>
<sequence length="88" mass="9972">MVNDKLTNLRTLIHRDKEGNTVFLEAGKQLAVRDKTGEIAEPKDVRRVLSRPKVKAAIQKRLGGLPIKFKFLKEGDPGKPKKALERRI</sequence>
<dbReference type="AlphaFoldDB" id="A0A0F9SDW4"/>
<organism evidence="1">
    <name type="scientific">marine sediment metagenome</name>
    <dbReference type="NCBI Taxonomy" id="412755"/>
    <lineage>
        <taxon>unclassified sequences</taxon>
        <taxon>metagenomes</taxon>
        <taxon>ecological metagenomes</taxon>
    </lineage>
</organism>
<protein>
    <submittedName>
        <fullName evidence="1">Uncharacterized protein</fullName>
    </submittedName>
</protein>
<dbReference type="EMBL" id="LAZR01000485">
    <property type="protein sequence ID" value="KKN67055.1"/>
    <property type="molecule type" value="Genomic_DNA"/>
</dbReference>
<comment type="caution">
    <text evidence="1">The sequence shown here is derived from an EMBL/GenBank/DDBJ whole genome shotgun (WGS) entry which is preliminary data.</text>
</comment>
<accession>A0A0F9SDW4</accession>
<reference evidence="1" key="1">
    <citation type="journal article" date="2015" name="Nature">
        <title>Complex archaea that bridge the gap between prokaryotes and eukaryotes.</title>
        <authorList>
            <person name="Spang A."/>
            <person name="Saw J.H."/>
            <person name="Jorgensen S.L."/>
            <person name="Zaremba-Niedzwiedzka K."/>
            <person name="Martijn J."/>
            <person name="Lind A.E."/>
            <person name="van Eijk R."/>
            <person name="Schleper C."/>
            <person name="Guy L."/>
            <person name="Ettema T.J."/>
        </authorList>
    </citation>
    <scope>NUCLEOTIDE SEQUENCE</scope>
</reference>
<proteinExistence type="predicted"/>